<gene>
    <name evidence="2" type="ORF">ABS648_22580</name>
</gene>
<feature type="region of interest" description="Disordered" evidence="1">
    <location>
        <begin position="318"/>
        <end position="343"/>
    </location>
</feature>
<name>A0AAU7XXI9_9PSED</name>
<protein>
    <submittedName>
        <fullName evidence="2">Sulfotransferase family protein</fullName>
    </submittedName>
</protein>
<dbReference type="InterPro" id="IPR027417">
    <property type="entry name" value="P-loop_NTPase"/>
</dbReference>
<sequence>MTPLDFTEWLPIRAFEQAGSWQLDWAWFGTAPLARPFFSDDVDDALRLPFNLALRRQTGLDALFDWQARSPGLEPSLLVFHTSRCGSTLLAQLLRALPGHVVLSEPPPLDALLRAHYRDPTASAWQADAVRALCSAYGQRRCGDETRLVVKLDAWNLFEAQLLRRLYPEVPCLFLYRDPLEVVVSQRRQPGLHAVPGLLGPSGLDGLPGREAVVPGDYLAWMVGHLLQAGFGLCAAGEAVALNYRELPDALWGHLGPLLGIDPAAVPHLQAVAGRDAKRPGQAFSADGEAKRNEADEATRAAVERWARAPYQALEALSPPPLVNDASHSLPKPPNGDFSMVAN</sequence>
<dbReference type="RefSeq" id="WP_350446774.1">
    <property type="nucleotide sequence ID" value="NZ_CP158373.1"/>
</dbReference>
<evidence type="ECO:0000256" key="1">
    <source>
        <dbReference type="SAM" id="MobiDB-lite"/>
    </source>
</evidence>
<proteinExistence type="predicted"/>
<evidence type="ECO:0000313" key="2">
    <source>
        <dbReference type="EMBL" id="XBY62715.1"/>
    </source>
</evidence>
<accession>A0AAU7XXI9</accession>
<dbReference type="Gene3D" id="3.40.50.300">
    <property type="entry name" value="P-loop containing nucleotide triphosphate hydrolases"/>
    <property type="match status" value="1"/>
</dbReference>
<dbReference type="SUPFAM" id="SSF52540">
    <property type="entry name" value="P-loop containing nucleoside triphosphate hydrolases"/>
    <property type="match status" value="1"/>
</dbReference>
<reference evidence="2" key="1">
    <citation type="submission" date="2023-08" db="EMBL/GenBank/DDBJ databases">
        <title>Increased levels of nutrients transform a symbiont into a lethal pathobiont.</title>
        <authorList>
            <person name="Lachnit T."/>
            <person name="Ulrich L."/>
            <person name="Willmer F.M."/>
            <person name="Hasenbein T."/>
            <person name="Steiner L.X."/>
            <person name="Wolters M."/>
            <person name="Herbst E.M."/>
            <person name="Deines P."/>
        </authorList>
    </citation>
    <scope>NUCLEOTIDE SEQUENCE</scope>
    <source>
        <strain evidence="2">T3</strain>
    </source>
</reference>
<dbReference type="AlphaFoldDB" id="A0AAU7XXI9"/>
<feature type="region of interest" description="Disordered" evidence="1">
    <location>
        <begin position="276"/>
        <end position="295"/>
    </location>
</feature>
<organism evidence="2">
    <name type="scientific">Pseudomonas solani</name>
    <dbReference type="NCBI Taxonomy" id="2731552"/>
    <lineage>
        <taxon>Bacteria</taxon>
        <taxon>Pseudomonadati</taxon>
        <taxon>Pseudomonadota</taxon>
        <taxon>Gammaproteobacteria</taxon>
        <taxon>Pseudomonadales</taxon>
        <taxon>Pseudomonadaceae</taxon>
        <taxon>Pseudomonas</taxon>
    </lineage>
</organism>
<dbReference type="EMBL" id="CP158373">
    <property type="protein sequence ID" value="XBY62715.1"/>
    <property type="molecule type" value="Genomic_DNA"/>
</dbReference>